<reference evidence="3" key="1">
    <citation type="journal article" date="2010" name="ISME J.">
        <title>Metagenome of the Mediterranean deep chlorophyll maximum studied by direct and fosmid library 454 pyrosequencing.</title>
        <authorList>
            <person name="Ghai R."/>
            <person name="Martin-Cuadrado A.B."/>
            <person name="Molto A.G."/>
            <person name="Heredia I.G."/>
            <person name="Cabrera R."/>
            <person name="Martin J."/>
            <person name="Verdu M."/>
            <person name="Deschamps P."/>
            <person name="Moreira D."/>
            <person name="Lopez-Garcia P."/>
            <person name="Mira A."/>
            <person name="Rodriguez-Valera F."/>
        </authorList>
    </citation>
    <scope>NUCLEOTIDE SEQUENCE</scope>
</reference>
<dbReference type="PANTHER" id="PTHR13774">
    <property type="entry name" value="PHENAZINE BIOSYNTHESIS PROTEIN"/>
    <property type="match status" value="1"/>
</dbReference>
<dbReference type="GO" id="GO:0005737">
    <property type="term" value="C:cytoplasm"/>
    <property type="evidence" value="ECO:0007669"/>
    <property type="project" value="TreeGrafter"/>
</dbReference>
<dbReference type="NCBIfam" id="TIGR00654">
    <property type="entry name" value="PhzF_family"/>
    <property type="match status" value="1"/>
</dbReference>
<dbReference type="SUPFAM" id="SSF54506">
    <property type="entry name" value="Diaminopimelate epimerase-like"/>
    <property type="match status" value="1"/>
</dbReference>
<sequence length="200" mass="22808">MIRIFYVDAFTKELFKGNPAAVCILEEWLDDDALQSIAFENNLSETAFINLRENPLQIRWFTPTLEVELCGHATLATARILFDEYFPNETKISFQSKSGELVALQKDDMINLDFPIDHPTVIELEPLIRESLKCEPVEILKGRSDYLAIMASEKDIKNLKPDFSLMAKLNSRGLVVSAESSEVDFISRCFILKQALMKIQ</sequence>
<dbReference type="EMBL" id="GU943011">
    <property type="protein sequence ID" value="ADD94033.1"/>
    <property type="molecule type" value="Genomic_DNA"/>
</dbReference>
<proteinExistence type="inferred from homology"/>
<dbReference type="PANTHER" id="PTHR13774:SF17">
    <property type="entry name" value="PHENAZINE BIOSYNTHESIS-LIKE DOMAIN-CONTAINING PROTEIN"/>
    <property type="match status" value="1"/>
</dbReference>
<organism evidence="3">
    <name type="scientific">uncultured marine bacterium MedDCM-OCT-S12-C289</name>
    <dbReference type="NCBI Taxonomy" id="743082"/>
    <lineage>
        <taxon>Bacteria</taxon>
        <taxon>environmental samples</taxon>
    </lineage>
</organism>
<dbReference type="GO" id="GO:0016853">
    <property type="term" value="F:isomerase activity"/>
    <property type="evidence" value="ECO:0007669"/>
    <property type="project" value="UniProtKB-KW"/>
</dbReference>
<keyword evidence="2" id="KW-0413">Isomerase</keyword>
<protein>
    <submittedName>
        <fullName evidence="3">Phenazine biosynthesis protein PhzF family</fullName>
    </submittedName>
</protein>
<accession>D6PE82</accession>
<evidence type="ECO:0000256" key="2">
    <source>
        <dbReference type="ARBA" id="ARBA00023235"/>
    </source>
</evidence>
<dbReference type="Gene3D" id="3.10.310.10">
    <property type="entry name" value="Diaminopimelate Epimerase, Chain A, domain 1"/>
    <property type="match status" value="2"/>
</dbReference>
<evidence type="ECO:0000256" key="1">
    <source>
        <dbReference type="ARBA" id="ARBA00008270"/>
    </source>
</evidence>
<dbReference type="Pfam" id="PF02567">
    <property type="entry name" value="PhzC-PhzF"/>
    <property type="match status" value="1"/>
</dbReference>
<dbReference type="InterPro" id="IPR003719">
    <property type="entry name" value="Phenazine_PhzF-like"/>
</dbReference>
<comment type="similarity">
    <text evidence="1">Belongs to the PhzF family.</text>
</comment>
<dbReference type="AlphaFoldDB" id="D6PE82"/>
<name>D6PE82_9BACT</name>
<evidence type="ECO:0000313" key="3">
    <source>
        <dbReference type="EMBL" id="ADD94033.1"/>
    </source>
</evidence>